<dbReference type="InterPro" id="IPR000601">
    <property type="entry name" value="PKD_dom"/>
</dbReference>
<dbReference type="Gene3D" id="2.60.40.2810">
    <property type="match status" value="2"/>
</dbReference>
<dbReference type="PANTHER" id="PTHR36842">
    <property type="entry name" value="PROTEIN TOLB HOMOLOG"/>
    <property type="match status" value="1"/>
</dbReference>
<dbReference type="Pfam" id="PF17963">
    <property type="entry name" value="Big_9"/>
    <property type="match status" value="2"/>
</dbReference>
<dbReference type="KEGG" id="cfus:CYFUS_001331"/>
<evidence type="ECO:0000313" key="2">
    <source>
        <dbReference type="EMBL" id="ATB35917.1"/>
    </source>
</evidence>
<reference evidence="2 3" key="1">
    <citation type="submission" date="2017-06" db="EMBL/GenBank/DDBJ databases">
        <title>Sequencing and comparative analysis of myxobacterial genomes.</title>
        <authorList>
            <person name="Rupp O."/>
            <person name="Goesmann A."/>
            <person name="Sogaard-Andersen L."/>
        </authorList>
    </citation>
    <scope>NUCLEOTIDE SEQUENCE [LARGE SCALE GENOMIC DNA]</scope>
    <source>
        <strain evidence="2 3">DSM 52655</strain>
    </source>
</reference>
<dbReference type="SMART" id="SM00089">
    <property type="entry name" value="PKD"/>
    <property type="match status" value="1"/>
</dbReference>
<dbReference type="EMBL" id="CP022098">
    <property type="protein sequence ID" value="ATB35917.1"/>
    <property type="molecule type" value="Genomic_DNA"/>
</dbReference>
<name>A0A250IXH7_9BACT</name>
<evidence type="ECO:0000259" key="1">
    <source>
        <dbReference type="PROSITE" id="PS50093"/>
    </source>
</evidence>
<dbReference type="Gene3D" id="2.60.40.10">
    <property type="entry name" value="Immunoglobulins"/>
    <property type="match status" value="1"/>
</dbReference>
<dbReference type="InterPro" id="IPR022409">
    <property type="entry name" value="PKD/Chitinase_dom"/>
</dbReference>
<sequence length="1309" mass="137757">MPFSSKQKDNMHASCLRSSRATLAAVLFLVLSCAREKTPESPPAGPSSGNVSAPFDIGAVIRQVRLAYRQEGAGWRGGRSTYDVRADGDGLTLTPVRPETEPVRGGSLKLGTARLARGDVPVGTELARAHVEQDGHLSFTHDGYVEHLRNGEQDVEQSWRFEQAPAGEGDLLLRIPVEGLTFNGVTGSGLHFADGKTGLGVRYGHVSWVEEASGRRTLLEAEHAQGQLQVRVPSGLLASSAYPAALTTSISPEMGLDEPVPTWEPSPQKFPRVASNGTDYLVVWADERNASGSDIYGARVSGTGEVMDIAGLAISTAPERQYSPAVAFDGTDYLVVWTDERNLATTKADLYGTRVTSAGVVVTPSGLAISTAAGDQNSPMVASNGTDFFVVWTDERNLATTKADLYGTRVTSAGVVVTPSGLAISTATGDQYGPAVASNGTDYFVVWEDKRTGVEQDIYGTRVTNTDTVISPSGLALTTATGGQYSPSVASNGADYLVVWESAEDDIEALRVTGSGGVEGPPRIILNSSESRFSPEVTSNGTDYLVVWGYGSSSMPVNWGVGGARVTSTGEAVGIWSLGIYDHGRDSQLQPTVASDGTSYFVVWMDPPSTVDNRFNVYGRRVVDGDVGMSLVRISTSANAQEQPAVASNGTDFLVVWEDQRGSDFDLYGTRVSGTGTVLDPSGLILSNRSSNQLYPSVASNGTDYLVVWQDFAGSALDIRGRRVTSTGVMPDDSDLLISTSSGDQRIPKVASNGTDYLVVWNDDRAGGTNTDVYGTRVKSTGEILDPSGIPIGTSPLDQEDTAVASNGTDYFVVWVLSVASTNRDIQGARVTSTGAVLDASGLVLSATPTYKSNPAVASHGTDYLVVWADRSDGTTSDIHGTRVKSTGEVLDPSGLAVCKAANEQATPALAFNGEEYLVTWSDKRNDTDWNLQATRVLTTGEVLEPTGLLISGEPGAEMSASLAVNPQRKFFVVYSRFDASPGFGSERIRARFVSFSHPPRATPQRLTTSEDLALALTLSGFDPDGDTLTFAVVSSPSHGTLSGTPPRLTYTPAADFHGTDAFTFTVSDGETTSSPATLDLDVMPVSDAPWANALSLSLHAGETVPMTLTGSDADGDSLTFALTSHPEGGVLAGTPPSLTFTPDWSFRGRTSFTFTASDGSATSEPATVTLDVVNRAPQATFSVNNPLPYRGQLVGFTASASDPDGDALTYRWDFGDASPQASGASASHTYAAPGRYTVTLTVTDAFSTSVSETSTVEILNRGNGSDGPKEPTSGCGCMAGTGSGAEAFLGLVLLTGLTLRRRRPRGCP</sequence>
<dbReference type="Pfam" id="PF18911">
    <property type="entry name" value="PKD_4"/>
    <property type="match status" value="1"/>
</dbReference>
<gene>
    <name evidence="2" type="ORF">CYFUS_001331</name>
</gene>
<dbReference type="PANTHER" id="PTHR36842:SF1">
    <property type="entry name" value="PROTEIN TOLB"/>
    <property type="match status" value="1"/>
</dbReference>
<dbReference type="CDD" id="cd00146">
    <property type="entry name" value="PKD"/>
    <property type="match status" value="1"/>
</dbReference>
<dbReference type="PROSITE" id="PS50093">
    <property type="entry name" value="PKD"/>
    <property type="match status" value="1"/>
</dbReference>
<dbReference type="SUPFAM" id="SSF49299">
    <property type="entry name" value="PKD domain"/>
    <property type="match status" value="1"/>
</dbReference>
<organism evidence="2 3">
    <name type="scientific">Cystobacter fuscus</name>
    <dbReference type="NCBI Taxonomy" id="43"/>
    <lineage>
        <taxon>Bacteria</taxon>
        <taxon>Pseudomonadati</taxon>
        <taxon>Myxococcota</taxon>
        <taxon>Myxococcia</taxon>
        <taxon>Myxococcales</taxon>
        <taxon>Cystobacterineae</taxon>
        <taxon>Archangiaceae</taxon>
        <taxon>Cystobacter</taxon>
    </lineage>
</organism>
<dbReference type="InterPro" id="IPR013783">
    <property type="entry name" value="Ig-like_fold"/>
</dbReference>
<evidence type="ECO:0000313" key="3">
    <source>
        <dbReference type="Proteomes" id="UP000217257"/>
    </source>
</evidence>
<protein>
    <submittedName>
        <fullName evidence="2">PKD domain-containing protein</fullName>
    </submittedName>
</protein>
<accession>A0A250IXH7</accession>
<dbReference type="PROSITE" id="PS51257">
    <property type="entry name" value="PROKAR_LIPOPROTEIN"/>
    <property type="match status" value="1"/>
</dbReference>
<feature type="domain" description="PKD" evidence="1">
    <location>
        <begin position="1206"/>
        <end position="1264"/>
    </location>
</feature>
<proteinExistence type="predicted"/>
<dbReference type="NCBIfam" id="NF012211">
    <property type="entry name" value="tand_rpt_95"/>
    <property type="match status" value="2"/>
</dbReference>
<dbReference type="Proteomes" id="UP000217257">
    <property type="component" value="Chromosome"/>
</dbReference>
<dbReference type="InterPro" id="IPR035986">
    <property type="entry name" value="PKD_dom_sf"/>
</dbReference>